<feature type="compositionally biased region" description="Basic and acidic residues" evidence="1">
    <location>
        <begin position="1"/>
        <end position="14"/>
    </location>
</feature>
<reference evidence="2" key="1">
    <citation type="submission" date="2011-02" db="EMBL/GenBank/DDBJ databases">
        <title>The genome of the leaf-cutting ant Acromyrmex echinatior suggests key adaptations to social evolution and fungus farming.</title>
        <authorList>
            <person name="Nygaard S."/>
            <person name="Zhang G."/>
        </authorList>
    </citation>
    <scope>NUCLEOTIDE SEQUENCE</scope>
</reference>
<keyword evidence="3" id="KW-1185">Reference proteome</keyword>
<dbReference type="InParanoid" id="F4X4M3"/>
<proteinExistence type="predicted"/>
<evidence type="ECO:0000313" key="2">
    <source>
        <dbReference type="EMBL" id="EGI58603.1"/>
    </source>
</evidence>
<sequence length="99" mass="11038">MTPPHQREEGEERPGMGVKRRPLLTDPPGRTTPDPGSRRHFLSHPLPGAKRIESWNDGDGHSTPQGRREPRISTSRPRGGPKRILRPLEFCAPGHATRA</sequence>
<name>F4X4M3_ACREC</name>
<feature type="compositionally biased region" description="Low complexity" evidence="1">
    <location>
        <begin position="24"/>
        <end position="35"/>
    </location>
</feature>
<evidence type="ECO:0000313" key="3">
    <source>
        <dbReference type="Proteomes" id="UP000007755"/>
    </source>
</evidence>
<organism evidence="3">
    <name type="scientific">Acromyrmex echinatior</name>
    <name type="common">Panamanian leafcutter ant</name>
    <name type="synonym">Acromyrmex octospinosus echinatior</name>
    <dbReference type="NCBI Taxonomy" id="103372"/>
    <lineage>
        <taxon>Eukaryota</taxon>
        <taxon>Metazoa</taxon>
        <taxon>Ecdysozoa</taxon>
        <taxon>Arthropoda</taxon>
        <taxon>Hexapoda</taxon>
        <taxon>Insecta</taxon>
        <taxon>Pterygota</taxon>
        <taxon>Neoptera</taxon>
        <taxon>Endopterygota</taxon>
        <taxon>Hymenoptera</taxon>
        <taxon>Apocrita</taxon>
        <taxon>Aculeata</taxon>
        <taxon>Formicoidea</taxon>
        <taxon>Formicidae</taxon>
        <taxon>Myrmicinae</taxon>
        <taxon>Acromyrmex</taxon>
    </lineage>
</organism>
<gene>
    <name evidence="2" type="ORF">G5I_13289</name>
</gene>
<feature type="compositionally biased region" description="Basic and acidic residues" evidence="1">
    <location>
        <begin position="50"/>
        <end position="71"/>
    </location>
</feature>
<dbReference type="EMBL" id="GL888664">
    <property type="protein sequence ID" value="EGI58603.1"/>
    <property type="molecule type" value="Genomic_DNA"/>
</dbReference>
<dbReference type="Proteomes" id="UP000007755">
    <property type="component" value="Unassembled WGS sequence"/>
</dbReference>
<dbReference type="AlphaFoldDB" id="F4X4M3"/>
<protein>
    <submittedName>
        <fullName evidence="2">Uncharacterized protein</fullName>
    </submittedName>
</protein>
<accession>F4X4M3</accession>
<feature type="region of interest" description="Disordered" evidence="1">
    <location>
        <begin position="1"/>
        <end position="99"/>
    </location>
</feature>
<evidence type="ECO:0000256" key="1">
    <source>
        <dbReference type="SAM" id="MobiDB-lite"/>
    </source>
</evidence>